<dbReference type="GO" id="GO:0022857">
    <property type="term" value="F:transmembrane transporter activity"/>
    <property type="evidence" value="ECO:0007669"/>
    <property type="project" value="InterPro"/>
</dbReference>
<dbReference type="PANTHER" id="PTHR30472:SF1">
    <property type="entry name" value="FE(3+) DICITRATE TRANSPORT SYSTEM PERMEASE PROTEIN FECC-RELATED"/>
    <property type="match status" value="1"/>
</dbReference>
<organism evidence="8 9">
    <name type="scientific">Prauserella muralis</name>
    <dbReference type="NCBI Taxonomy" id="588067"/>
    <lineage>
        <taxon>Bacteria</taxon>
        <taxon>Bacillati</taxon>
        <taxon>Actinomycetota</taxon>
        <taxon>Actinomycetes</taxon>
        <taxon>Pseudonocardiales</taxon>
        <taxon>Pseudonocardiaceae</taxon>
        <taxon>Prauserella</taxon>
    </lineage>
</organism>
<comment type="similarity">
    <text evidence="2">Belongs to the binding-protein-dependent transport system permease family. FecCD subfamily.</text>
</comment>
<keyword evidence="6" id="KW-1133">Transmembrane helix</keyword>
<evidence type="ECO:0000256" key="5">
    <source>
        <dbReference type="ARBA" id="ARBA00022692"/>
    </source>
</evidence>
<keyword evidence="9" id="KW-1185">Reference proteome</keyword>
<dbReference type="InterPro" id="IPR000522">
    <property type="entry name" value="ABC_transptr_permease_BtuC"/>
</dbReference>
<proteinExistence type="inferred from homology"/>
<dbReference type="RefSeq" id="WP_170160307.1">
    <property type="nucleotide sequence ID" value="NZ_MASW01000001.1"/>
</dbReference>
<dbReference type="Proteomes" id="UP000249915">
    <property type="component" value="Unassembled WGS sequence"/>
</dbReference>
<evidence type="ECO:0000256" key="2">
    <source>
        <dbReference type="ARBA" id="ARBA00007935"/>
    </source>
</evidence>
<dbReference type="SUPFAM" id="SSF81345">
    <property type="entry name" value="ABC transporter involved in vitamin B12 uptake, BtuC"/>
    <property type="match status" value="1"/>
</dbReference>
<dbReference type="InterPro" id="IPR037294">
    <property type="entry name" value="ABC_BtuC-like"/>
</dbReference>
<name>A0A2V4BBY3_9PSEU</name>
<gene>
    <name evidence="8" type="ORF">BAY60_04085</name>
</gene>
<keyword evidence="3" id="KW-0813">Transport</keyword>
<comment type="caution">
    <text evidence="8">The sequence shown here is derived from an EMBL/GenBank/DDBJ whole genome shotgun (WGS) entry which is preliminary data.</text>
</comment>
<dbReference type="FunFam" id="1.10.3470.10:FF:000001">
    <property type="entry name" value="Vitamin B12 ABC transporter permease BtuC"/>
    <property type="match status" value="1"/>
</dbReference>
<dbReference type="Gene3D" id="1.10.3470.10">
    <property type="entry name" value="ABC transporter involved in vitamin B12 uptake, BtuC"/>
    <property type="match status" value="1"/>
</dbReference>
<dbReference type="Pfam" id="PF01032">
    <property type="entry name" value="FecCD"/>
    <property type="match status" value="1"/>
</dbReference>
<dbReference type="EMBL" id="MASW01000001">
    <property type="protein sequence ID" value="PXY31559.1"/>
    <property type="molecule type" value="Genomic_DNA"/>
</dbReference>
<dbReference type="PANTHER" id="PTHR30472">
    <property type="entry name" value="FERRIC ENTEROBACTIN TRANSPORT SYSTEM PERMEASE PROTEIN"/>
    <property type="match status" value="1"/>
</dbReference>
<evidence type="ECO:0000256" key="7">
    <source>
        <dbReference type="ARBA" id="ARBA00023136"/>
    </source>
</evidence>
<comment type="subcellular location">
    <subcellularLocation>
        <location evidence="1">Cell membrane</location>
        <topology evidence="1">Multi-pass membrane protein</topology>
    </subcellularLocation>
</comment>
<dbReference type="GO" id="GO:0005886">
    <property type="term" value="C:plasma membrane"/>
    <property type="evidence" value="ECO:0007669"/>
    <property type="project" value="UniProtKB-SubCell"/>
</dbReference>
<dbReference type="GO" id="GO:0033214">
    <property type="term" value="P:siderophore-iron import into cell"/>
    <property type="evidence" value="ECO:0007669"/>
    <property type="project" value="TreeGrafter"/>
</dbReference>
<dbReference type="CDD" id="cd06550">
    <property type="entry name" value="TM_ABC_iron-siderophores_like"/>
    <property type="match status" value="1"/>
</dbReference>
<keyword evidence="7" id="KW-0472">Membrane</keyword>
<evidence type="ECO:0000256" key="4">
    <source>
        <dbReference type="ARBA" id="ARBA00022475"/>
    </source>
</evidence>
<evidence type="ECO:0000256" key="1">
    <source>
        <dbReference type="ARBA" id="ARBA00004651"/>
    </source>
</evidence>
<sequence>MAMVTTVSARETGRPARVLALAGVLAALAVVVVLSIALGSNQLSVGQVLHALFAYDGTYADVVVRDTRLPRTVLGIAAGMALGLAGALLQSVTRNPIADPGLLGINHGAAVMIVFASAVFGVTSPAVAVWFAFAGSLGATALVYAIGGGRGAASPMRLALAGIAVQATFVGLNQAMQVIDTHALDQMRFWLVGSLANRDLGTLTGLVPFFVAGVVMALLLGRALNAIALGDDAAHGLGANPALIRLASVVAVGLLAGSATAACGPIAFVGLMVPHLVRFVAGQDERWVLGLSVLAAPVVLLGCDVLGRLLASPAELQVGIVTDVIGGIVFVLLIRSLKAVSK</sequence>
<protein>
    <submittedName>
        <fullName evidence="8">Iron ABC transporter permease</fullName>
    </submittedName>
</protein>
<reference evidence="8 9" key="1">
    <citation type="submission" date="2016-07" db="EMBL/GenBank/DDBJ databases">
        <title>Draft genome sequence of Prauserella muralis DSM 45305, isolated from a mould-covered wall in an indoor environment.</title>
        <authorList>
            <person name="Ruckert C."/>
            <person name="Albersmeier A."/>
            <person name="Jiang C.-L."/>
            <person name="Jiang Y."/>
            <person name="Kalinowski J."/>
            <person name="Schneider O."/>
            <person name="Winkler A."/>
            <person name="Zotchev S.B."/>
        </authorList>
    </citation>
    <scope>NUCLEOTIDE SEQUENCE [LARGE SCALE GENOMIC DNA]</scope>
    <source>
        <strain evidence="8 9">DSM 45305</strain>
    </source>
</reference>
<evidence type="ECO:0000313" key="8">
    <source>
        <dbReference type="EMBL" id="PXY31559.1"/>
    </source>
</evidence>
<accession>A0A2V4BBY3</accession>
<keyword evidence="5" id="KW-0812">Transmembrane</keyword>
<evidence type="ECO:0000313" key="9">
    <source>
        <dbReference type="Proteomes" id="UP000249915"/>
    </source>
</evidence>
<evidence type="ECO:0000256" key="3">
    <source>
        <dbReference type="ARBA" id="ARBA00022448"/>
    </source>
</evidence>
<dbReference type="AlphaFoldDB" id="A0A2V4BBY3"/>
<keyword evidence="4" id="KW-1003">Cell membrane</keyword>
<evidence type="ECO:0000256" key="6">
    <source>
        <dbReference type="ARBA" id="ARBA00022989"/>
    </source>
</evidence>